<dbReference type="PANTHER" id="PTHR43563:SF1">
    <property type="entry name" value="AMINE OXIDASE [FLAVIN-CONTAINING] B"/>
    <property type="match status" value="1"/>
</dbReference>
<name>A0A7C9GQW1_9SPHN</name>
<protein>
    <submittedName>
        <fullName evidence="1">NAD(P)-binding protein</fullName>
    </submittedName>
</protein>
<dbReference type="Gene3D" id="3.50.50.60">
    <property type="entry name" value="FAD/NAD(P)-binding domain"/>
    <property type="match status" value="1"/>
</dbReference>
<reference evidence="1 2" key="1">
    <citation type="submission" date="2019-09" db="EMBL/GenBank/DDBJ databases">
        <title>Polymorphobacter sp. isolated from a lake in China.</title>
        <authorList>
            <person name="Liu Z."/>
        </authorList>
    </citation>
    <scope>NUCLEOTIDE SEQUENCE [LARGE SCALE GENOMIC DNA]</scope>
    <source>
        <strain evidence="1 2">D40P</strain>
    </source>
</reference>
<dbReference type="RefSeq" id="WP_152578468.1">
    <property type="nucleotide sequence ID" value="NZ_JAATJI010000001.1"/>
</dbReference>
<dbReference type="PANTHER" id="PTHR43563">
    <property type="entry name" value="AMINE OXIDASE"/>
    <property type="match status" value="1"/>
</dbReference>
<dbReference type="Proteomes" id="UP000481327">
    <property type="component" value="Unassembled WGS sequence"/>
</dbReference>
<comment type="caution">
    <text evidence="1">The sequence shown here is derived from an EMBL/GenBank/DDBJ whole genome shotgun (WGS) entry which is preliminary data.</text>
</comment>
<dbReference type="OrthoDB" id="220163at2"/>
<dbReference type="InterPro" id="IPR050703">
    <property type="entry name" value="Flavin_MAO"/>
</dbReference>
<evidence type="ECO:0000313" key="1">
    <source>
        <dbReference type="EMBL" id="MQT18016.1"/>
    </source>
</evidence>
<accession>A0A7C9GQW1</accession>
<sequence>MLRLNTSNEGGGHLSTPTRIAIVGGGCGAMAAAYELTRPEHAGKFEVTVYQLGWRLGGKGASGRGPAGRVEEHGLHVWMGFYENAFALMRETYAEAARSTPDFGDWQDAFLPEPDIGLFSAHEDGGWQRWNGRFASRPGRPGDLALSDSKTPHRVSSLAEYLGAAVNLLMTLLLDVDVGRVGGARPCPPQAADPDPDPDKVVQSVRDLLGRGAFAGGVVLVEALGLLRVAIGNLPKGYDSLLLRLVDGVAGGLRDWLEAHVVADDPHRHVWEMADLVVATMVGCFRDGLLTDARGLDAINDYDCREWLRRHGASERAVTSPFVQGLYDLALAYEDGDAAKPGIAAGQGMRGALRMFFGYRGAMFWRMRAGMGDVVFAPLYHVLRERGVRFNFFHRLTNIGVPPGGALAAGERTHVTALDFDVQAETHGDYDPLVTVAGRPCWPAAPQFDQLVDGDKLAAAGIDFESHWNTHRAGTLRLEVGRDFDMVVLGVSVGAVPDVAGEILARDARWRDMVARVKTVATQAFQIWLDKDLEQLGWDGPPWLASAFAKPFDTWCDMAHVVPEEAWPVPPATSVYFCGVLPDAAGASDAGFPGQQAAEVKASAIRFLDGQAGHLWPGAVADGFRWDLLASPDPDDKSSGPARFDSQYWRANVNPSDRYVLSLPGSLAYRISPLDMTYDNMTIAGDWTDCGLNTGCTEAAVMAGRLAAHALSGAPALERIIGYDHP</sequence>
<gene>
    <name evidence="1" type="ORF">F3168_12190</name>
</gene>
<proteinExistence type="predicted"/>
<dbReference type="Pfam" id="PF13450">
    <property type="entry name" value="NAD_binding_8"/>
    <property type="match status" value="1"/>
</dbReference>
<organism evidence="1 2">
    <name type="scientific">Sandarakinorhabdus fusca</name>
    <dbReference type="NCBI Taxonomy" id="1439888"/>
    <lineage>
        <taxon>Bacteria</taxon>
        <taxon>Pseudomonadati</taxon>
        <taxon>Pseudomonadota</taxon>
        <taxon>Alphaproteobacteria</taxon>
        <taxon>Sphingomonadales</taxon>
        <taxon>Sphingosinicellaceae</taxon>
        <taxon>Sandarakinorhabdus</taxon>
    </lineage>
</organism>
<dbReference type="EMBL" id="WIOL01000004">
    <property type="protein sequence ID" value="MQT18016.1"/>
    <property type="molecule type" value="Genomic_DNA"/>
</dbReference>
<dbReference type="SUPFAM" id="SSF51905">
    <property type="entry name" value="FAD/NAD(P)-binding domain"/>
    <property type="match status" value="1"/>
</dbReference>
<dbReference type="InterPro" id="IPR036188">
    <property type="entry name" value="FAD/NAD-bd_sf"/>
</dbReference>
<evidence type="ECO:0000313" key="2">
    <source>
        <dbReference type="Proteomes" id="UP000481327"/>
    </source>
</evidence>
<dbReference type="GO" id="GO:0016491">
    <property type="term" value="F:oxidoreductase activity"/>
    <property type="evidence" value="ECO:0007669"/>
    <property type="project" value="UniProtKB-ARBA"/>
</dbReference>
<keyword evidence="2" id="KW-1185">Reference proteome</keyword>
<dbReference type="AlphaFoldDB" id="A0A7C9GQW1"/>